<comment type="catalytic activity">
    <reaction evidence="1">
        <text>ATP + protein L-histidine = ADP + protein N-phospho-L-histidine.</text>
        <dbReference type="EC" id="2.7.13.3"/>
    </reaction>
</comment>
<keyword evidence="8" id="KW-0547">Nucleotide-binding</keyword>
<gene>
    <name evidence="17" type="ORF">SAMN05518684_10951</name>
</gene>
<evidence type="ECO:0000259" key="16">
    <source>
        <dbReference type="PROSITE" id="PS50885"/>
    </source>
</evidence>
<dbReference type="SMART" id="SM00387">
    <property type="entry name" value="HATPase_c"/>
    <property type="match status" value="1"/>
</dbReference>
<accession>A0A1H9V0E3</accession>
<protein>
    <recommendedName>
        <fullName evidence="3">histidine kinase</fullName>
        <ecNumber evidence="3">2.7.13.3</ecNumber>
    </recommendedName>
</protein>
<evidence type="ECO:0000256" key="1">
    <source>
        <dbReference type="ARBA" id="ARBA00000085"/>
    </source>
</evidence>
<organism evidence="17 18">
    <name type="scientific">Salipaludibacillus aurantiacus</name>
    <dbReference type="NCBI Taxonomy" id="1601833"/>
    <lineage>
        <taxon>Bacteria</taxon>
        <taxon>Bacillati</taxon>
        <taxon>Bacillota</taxon>
        <taxon>Bacilli</taxon>
        <taxon>Bacillales</taxon>
        <taxon>Bacillaceae</taxon>
    </lineage>
</organism>
<evidence type="ECO:0000313" key="18">
    <source>
        <dbReference type="Proteomes" id="UP000198571"/>
    </source>
</evidence>
<dbReference type="InterPro" id="IPR050398">
    <property type="entry name" value="HssS/ArlS-like"/>
</dbReference>
<evidence type="ECO:0000256" key="10">
    <source>
        <dbReference type="ARBA" id="ARBA00022840"/>
    </source>
</evidence>
<dbReference type="PANTHER" id="PTHR45528">
    <property type="entry name" value="SENSOR HISTIDINE KINASE CPXA"/>
    <property type="match status" value="1"/>
</dbReference>
<keyword evidence="9 17" id="KW-0418">Kinase</keyword>
<feature type="domain" description="HAMP" evidence="16">
    <location>
        <begin position="200"/>
        <end position="252"/>
    </location>
</feature>
<dbReference type="Pfam" id="PF00672">
    <property type="entry name" value="HAMP"/>
    <property type="match status" value="1"/>
</dbReference>
<evidence type="ECO:0000256" key="3">
    <source>
        <dbReference type="ARBA" id="ARBA00012438"/>
    </source>
</evidence>
<dbReference type="SMART" id="SM00304">
    <property type="entry name" value="HAMP"/>
    <property type="match status" value="1"/>
</dbReference>
<dbReference type="SMART" id="SM00388">
    <property type="entry name" value="HisKA"/>
    <property type="match status" value="1"/>
</dbReference>
<dbReference type="CDD" id="cd06225">
    <property type="entry name" value="HAMP"/>
    <property type="match status" value="1"/>
</dbReference>
<feature type="transmembrane region" description="Helical" evidence="14">
    <location>
        <begin position="20"/>
        <end position="39"/>
    </location>
</feature>
<dbReference type="EMBL" id="FOGT01000009">
    <property type="protein sequence ID" value="SES15146.1"/>
    <property type="molecule type" value="Genomic_DNA"/>
</dbReference>
<evidence type="ECO:0000313" key="17">
    <source>
        <dbReference type="EMBL" id="SES15146.1"/>
    </source>
</evidence>
<evidence type="ECO:0000256" key="6">
    <source>
        <dbReference type="ARBA" id="ARBA00022679"/>
    </source>
</evidence>
<dbReference type="CDD" id="cd00082">
    <property type="entry name" value="HisKA"/>
    <property type="match status" value="1"/>
</dbReference>
<keyword evidence="11 14" id="KW-1133">Transmembrane helix</keyword>
<dbReference type="SUPFAM" id="SSF158472">
    <property type="entry name" value="HAMP domain-like"/>
    <property type="match status" value="1"/>
</dbReference>
<comment type="subcellular location">
    <subcellularLocation>
        <location evidence="2">Cell membrane</location>
        <topology evidence="2">Multi-pass membrane protein</topology>
    </subcellularLocation>
</comment>
<dbReference type="STRING" id="1601833.SAMN05518684_10951"/>
<dbReference type="GO" id="GO:0005524">
    <property type="term" value="F:ATP binding"/>
    <property type="evidence" value="ECO:0007669"/>
    <property type="project" value="UniProtKB-KW"/>
</dbReference>
<dbReference type="InterPro" id="IPR004358">
    <property type="entry name" value="Sig_transdc_His_kin-like_C"/>
</dbReference>
<evidence type="ECO:0000256" key="11">
    <source>
        <dbReference type="ARBA" id="ARBA00022989"/>
    </source>
</evidence>
<evidence type="ECO:0000256" key="8">
    <source>
        <dbReference type="ARBA" id="ARBA00022741"/>
    </source>
</evidence>
<dbReference type="Pfam" id="PF00512">
    <property type="entry name" value="HisKA"/>
    <property type="match status" value="1"/>
</dbReference>
<evidence type="ECO:0000256" key="9">
    <source>
        <dbReference type="ARBA" id="ARBA00022777"/>
    </source>
</evidence>
<dbReference type="PROSITE" id="PS50885">
    <property type="entry name" value="HAMP"/>
    <property type="match status" value="1"/>
</dbReference>
<dbReference type="PRINTS" id="PR00344">
    <property type="entry name" value="BCTRLSENSOR"/>
</dbReference>
<dbReference type="InterPro" id="IPR005467">
    <property type="entry name" value="His_kinase_dom"/>
</dbReference>
<dbReference type="InterPro" id="IPR003594">
    <property type="entry name" value="HATPase_dom"/>
</dbReference>
<keyword evidence="4" id="KW-1003">Cell membrane</keyword>
<sequence>MFRQLTSQIKKSLAKKITTWVMVSLIVLIVFIISGAHWITANFYQEHLTHEVEGRLAAHAALLETEQSSEILDYINVLETGKHSVLLIVNEEGEPVFTSDNISSEKISGYIQFIEENRSEIMTHHQVTYTDEVDTMTFHIPHVWGTAAINNQDGETAGYVFIDQDTGELNVARVNLLKLLALMGTLTLLVGYLFIRYLTRRISNPLNEMSQRTQDIADGDFDIKLNVKGEDEVGTLGKNIQQMTRQLKEYRDSRREFISHVSHDLRTPITYIKGYSALMKDAENVDKEGWKRHLGVIYDEAKRMESLVSDLFLLTKLQEGKIQIHYEEVNVSEWLNSLFKSRAIMFDQKQIEGTLNVDRSLENQTISLDTFRMEQALINILENAIRFTDVNGSIRLSCYKEDENIVFEIADTGEGMDSQELDRIWERFYKADPARSRDDSGTGLGLAIVKEIVEAHSGSVKVESKKDRGTTFYLYIPFAN</sequence>
<dbReference type="Pfam" id="PF02518">
    <property type="entry name" value="HATPase_c"/>
    <property type="match status" value="1"/>
</dbReference>
<evidence type="ECO:0000256" key="13">
    <source>
        <dbReference type="ARBA" id="ARBA00023136"/>
    </source>
</evidence>
<keyword evidence="7 14" id="KW-0812">Transmembrane</keyword>
<keyword evidence="12" id="KW-0902">Two-component regulatory system</keyword>
<evidence type="ECO:0000256" key="12">
    <source>
        <dbReference type="ARBA" id="ARBA00023012"/>
    </source>
</evidence>
<reference evidence="18" key="1">
    <citation type="submission" date="2016-10" db="EMBL/GenBank/DDBJ databases">
        <authorList>
            <person name="Varghese N."/>
            <person name="Submissions S."/>
        </authorList>
    </citation>
    <scope>NUCLEOTIDE SEQUENCE [LARGE SCALE GENOMIC DNA]</scope>
    <source>
        <strain evidence="18">S9</strain>
    </source>
</reference>
<dbReference type="FunFam" id="1.10.287.130:FF:000001">
    <property type="entry name" value="Two-component sensor histidine kinase"/>
    <property type="match status" value="1"/>
</dbReference>
<dbReference type="AlphaFoldDB" id="A0A1H9V0E3"/>
<dbReference type="SUPFAM" id="SSF55874">
    <property type="entry name" value="ATPase domain of HSP90 chaperone/DNA topoisomerase II/histidine kinase"/>
    <property type="match status" value="1"/>
</dbReference>
<dbReference type="Gene3D" id="3.30.565.10">
    <property type="entry name" value="Histidine kinase-like ATPase, C-terminal domain"/>
    <property type="match status" value="1"/>
</dbReference>
<feature type="domain" description="Histidine kinase" evidence="15">
    <location>
        <begin position="260"/>
        <end position="480"/>
    </location>
</feature>
<keyword evidence="6" id="KW-0808">Transferase</keyword>
<evidence type="ECO:0000256" key="5">
    <source>
        <dbReference type="ARBA" id="ARBA00022553"/>
    </source>
</evidence>
<dbReference type="InterPro" id="IPR036097">
    <property type="entry name" value="HisK_dim/P_sf"/>
</dbReference>
<evidence type="ECO:0000256" key="2">
    <source>
        <dbReference type="ARBA" id="ARBA00004651"/>
    </source>
</evidence>
<evidence type="ECO:0000256" key="4">
    <source>
        <dbReference type="ARBA" id="ARBA00022475"/>
    </source>
</evidence>
<evidence type="ECO:0000259" key="15">
    <source>
        <dbReference type="PROSITE" id="PS50109"/>
    </source>
</evidence>
<evidence type="ECO:0000256" key="7">
    <source>
        <dbReference type="ARBA" id="ARBA00022692"/>
    </source>
</evidence>
<dbReference type="RefSeq" id="WP_093052355.1">
    <property type="nucleotide sequence ID" value="NZ_FOGT01000009.1"/>
</dbReference>
<keyword evidence="5" id="KW-0597">Phosphoprotein</keyword>
<evidence type="ECO:0000256" key="14">
    <source>
        <dbReference type="SAM" id="Phobius"/>
    </source>
</evidence>
<dbReference type="SUPFAM" id="SSF47384">
    <property type="entry name" value="Homodimeric domain of signal transducing histidine kinase"/>
    <property type="match status" value="1"/>
</dbReference>
<keyword evidence="13 14" id="KW-0472">Membrane</keyword>
<dbReference type="FunFam" id="3.30.565.10:FF:000006">
    <property type="entry name" value="Sensor histidine kinase WalK"/>
    <property type="match status" value="1"/>
</dbReference>
<name>A0A1H9V0E3_9BACI</name>
<keyword evidence="10" id="KW-0067">ATP-binding</keyword>
<dbReference type="Gene3D" id="6.10.340.10">
    <property type="match status" value="1"/>
</dbReference>
<proteinExistence type="predicted"/>
<dbReference type="GO" id="GO:0000155">
    <property type="term" value="F:phosphorelay sensor kinase activity"/>
    <property type="evidence" value="ECO:0007669"/>
    <property type="project" value="InterPro"/>
</dbReference>
<dbReference type="InterPro" id="IPR003661">
    <property type="entry name" value="HisK_dim/P_dom"/>
</dbReference>
<dbReference type="Proteomes" id="UP000198571">
    <property type="component" value="Unassembled WGS sequence"/>
</dbReference>
<keyword evidence="18" id="KW-1185">Reference proteome</keyword>
<dbReference type="InterPro" id="IPR036890">
    <property type="entry name" value="HATPase_C_sf"/>
</dbReference>
<dbReference type="Gene3D" id="1.10.287.130">
    <property type="match status" value="1"/>
</dbReference>
<dbReference type="PROSITE" id="PS50109">
    <property type="entry name" value="HIS_KIN"/>
    <property type="match status" value="1"/>
</dbReference>
<dbReference type="PANTHER" id="PTHR45528:SF1">
    <property type="entry name" value="SENSOR HISTIDINE KINASE CPXA"/>
    <property type="match status" value="1"/>
</dbReference>
<dbReference type="GO" id="GO:0005886">
    <property type="term" value="C:plasma membrane"/>
    <property type="evidence" value="ECO:0007669"/>
    <property type="project" value="UniProtKB-SubCell"/>
</dbReference>
<dbReference type="InterPro" id="IPR003660">
    <property type="entry name" value="HAMP_dom"/>
</dbReference>
<dbReference type="OrthoDB" id="9813151at2"/>
<dbReference type="EC" id="2.7.13.3" evidence="3"/>